<name>A0ABW3Y9Y4_9ACTN</name>
<evidence type="ECO:0000256" key="4">
    <source>
        <dbReference type="ARBA" id="ARBA00022737"/>
    </source>
</evidence>
<evidence type="ECO:0000256" key="1">
    <source>
        <dbReference type="ARBA" id="ARBA00004651"/>
    </source>
</evidence>
<protein>
    <submittedName>
        <fullName evidence="12">Hemolysin family protein</fullName>
    </submittedName>
</protein>
<evidence type="ECO:0000313" key="12">
    <source>
        <dbReference type="EMBL" id="MFD1321217.1"/>
    </source>
</evidence>
<evidence type="ECO:0000256" key="8">
    <source>
        <dbReference type="PROSITE-ProRule" id="PRU01193"/>
    </source>
</evidence>
<evidence type="ECO:0000256" key="7">
    <source>
        <dbReference type="PROSITE-ProRule" id="PRU00703"/>
    </source>
</evidence>
<evidence type="ECO:0000256" key="2">
    <source>
        <dbReference type="ARBA" id="ARBA00022475"/>
    </source>
</evidence>
<dbReference type="Proteomes" id="UP001597260">
    <property type="component" value="Unassembled WGS sequence"/>
</dbReference>
<dbReference type="Pfam" id="PF00571">
    <property type="entry name" value="CBS"/>
    <property type="match status" value="1"/>
</dbReference>
<keyword evidence="6 8" id="KW-0472">Membrane</keyword>
<gene>
    <name evidence="12" type="ORF">ACFQ4H_08960</name>
</gene>
<dbReference type="PROSITE" id="PS51371">
    <property type="entry name" value="CBS"/>
    <property type="match status" value="1"/>
</dbReference>
<comment type="caution">
    <text evidence="12">The sequence shown here is derived from an EMBL/GenBank/DDBJ whole genome shotgun (WGS) entry which is preliminary data.</text>
</comment>
<feature type="transmembrane region" description="Helical" evidence="9">
    <location>
        <begin position="95"/>
        <end position="114"/>
    </location>
</feature>
<evidence type="ECO:0000256" key="3">
    <source>
        <dbReference type="ARBA" id="ARBA00022692"/>
    </source>
</evidence>
<dbReference type="Gene3D" id="3.10.580.10">
    <property type="entry name" value="CBS-domain"/>
    <property type="match status" value="1"/>
</dbReference>
<evidence type="ECO:0000313" key="13">
    <source>
        <dbReference type="Proteomes" id="UP001597260"/>
    </source>
</evidence>
<keyword evidence="4" id="KW-0677">Repeat</keyword>
<feature type="domain" description="CBS" evidence="10">
    <location>
        <begin position="282"/>
        <end position="337"/>
    </location>
</feature>
<dbReference type="InterPro" id="IPR046342">
    <property type="entry name" value="CBS_dom_sf"/>
</dbReference>
<proteinExistence type="predicted"/>
<feature type="transmembrane region" description="Helical" evidence="9">
    <location>
        <begin position="54"/>
        <end position="74"/>
    </location>
</feature>
<dbReference type="PANTHER" id="PTHR43099:SF5">
    <property type="entry name" value="HLYC_CORC FAMILY TRANSPORTER"/>
    <property type="match status" value="1"/>
</dbReference>
<evidence type="ECO:0000256" key="6">
    <source>
        <dbReference type="ARBA" id="ARBA00023136"/>
    </source>
</evidence>
<feature type="domain" description="CNNM transmembrane" evidence="11">
    <location>
        <begin position="1"/>
        <end position="198"/>
    </location>
</feature>
<dbReference type="InterPro" id="IPR002550">
    <property type="entry name" value="CNNM"/>
</dbReference>
<accession>A0ABW3Y9Y4</accession>
<keyword evidence="2" id="KW-1003">Cell membrane</keyword>
<reference evidence="13" key="1">
    <citation type="journal article" date="2019" name="Int. J. Syst. Evol. Microbiol.">
        <title>The Global Catalogue of Microorganisms (GCM) 10K type strain sequencing project: providing services to taxonomists for standard genome sequencing and annotation.</title>
        <authorList>
            <consortium name="The Broad Institute Genomics Platform"/>
            <consortium name="The Broad Institute Genome Sequencing Center for Infectious Disease"/>
            <person name="Wu L."/>
            <person name="Ma J."/>
        </authorList>
    </citation>
    <scope>NUCLEOTIDE SEQUENCE [LARGE SCALE GENOMIC DNA]</scope>
    <source>
        <strain evidence="13">JCM 31037</strain>
    </source>
</reference>
<keyword evidence="13" id="KW-1185">Reference proteome</keyword>
<dbReference type="CDD" id="cd04590">
    <property type="entry name" value="CBS_pair_CorC_HlyC_assoc"/>
    <property type="match status" value="1"/>
</dbReference>
<keyword evidence="5 8" id="KW-1133">Transmembrane helix</keyword>
<organism evidence="12 13">
    <name type="scientific">Micromonospora sonneratiae</name>
    <dbReference type="NCBI Taxonomy" id="1184706"/>
    <lineage>
        <taxon>Bacteria</taxon>
        <taxon>Bacillati</taxon>
        <taxon>Actinomycetota</taxon>
        <taxon>Actinomycetes</taxon>
        <taxon>Micromonosporales</taxon>
        <taxon>Micromonosporaceae</taxon>
        <taxon>Micromonospora</taxon>
    </lineage>
</organism>
<dbReference type="SUPFAM" id="SSF54631">
    <property type="entry name" value="CBS-domain pair"/>
    <property type="match status" value="1"/>
</dbReference>
<evidence type="ECO:0000256" key="9">
    <source>
        <dbReference type="SAM" id="Phobius"/>
    </source>
</evidence>
<sequence>MTELLVTVLLLLGNAFFVGSEFALIASRRTVIEPLAATSKRARWALSAMNQIPLMIAGAQLGITICSLGLGAIAEPALAHLLEEPFRALGVPQRAVHPVAFVLALGLVVFLHTVVGEMVPKNITLAGPEPSALWLGPAMLAFCLATKPLLLAMKWASRRVLRLWRIEATDAVKTVFTADEMVGLVAQARTEGLLGSEEHARITNALALHRRTAADALRPWAVVTTVAEDVSPALLEVLSTRTGRSRFPVVQRSSRRVLGFVHVKDILGYRGPGRLAPLPAGLIRPLAVVPPERTLADLLLVMRRERWHMVLISDGRSPLGVVTLDDVLTAVVGNSTEPAVSVSVPTVADSS</sequence>
<dbReference type="RefSeq" id="WP_377569138.1">
    <property type="nucleotide sequence ID" value="NZ_JBHTMP010000010.1"/>
</dbReference>
<dbReference type="InterPro" id="IPR044751">
    <property type="entry name" value="Ion_transp-like_CBS"/>
</dbReference>
<keyword evidence="3 8" id="KW-0812">Transmembrane</keyword>
<dbReference type="Pfam" id="PF01595">
    <property type="entry name" value="CNNM"/>
    <property type="match status" value="1"/>
</dbReference>
<evidence type="ECO:0000259" key="11">
    <source>
        <dbReference type="PROSITE" id="PS51846"/>
    </source>
</evidence>
<dbReference type="PANTHER" id="PTHR43099">
    <property type="entry name" value="UPF0053 PROTEIN YRKA"/>
    <property type="match status" value="1"/>
</dbReference>
<dbReference type="SMART" id="SM00116">
    <property type="entry name" value="CBS"/>
    <property type="match status" value="2"/>
</dbReference>
<dbReference type="PROSITE" id="PS51846">
    <property type="entry name" value="CNNM"/>
    <property type="match status" value="1"/>
</dbReference>
<comment type="subcellular location">
    <subcellularLocation>
        <location evidence="1">Cell membrane</location>
        <topology evidence="1">Multi-pass membrane protein</topology>
    </subcellularLocation>
</comment>
<feature type="transmembrane region" description="Helical" evidence="9">
    <location>
        <begin position="134"/>
        <end position="156"/>
    </location>
</feature>
<dbReference type="InterPro" id="IPR051676">
    <property type="entry name" value="UPF0053_domain"/>
</dbReference>
<evidence type="ECO:0000256" key="5">
    <source>
        <dbReference type="ARBA" id="ARBA00022989"/>
    </source>
</evidence>
<dbReference type="EMBL" id="JBHTMP010000010">
    <property type="protein sequence ID" value="MFD1321217.1"/>
    <property type="molecule type" value="Genomic_DNA"/>
</dbReference>
<evidence type="ECO:0000259" key="10">
    <source>
        <dbReference type="PROSITE" id="PS51371"/>
    </source>
</evidence>
<dbReference type="InterPro" id="IPR000644">
    <property type="entry name" value="CBS_dom"/>
</dbReference>
<keyword evidence="7" id="KW-0129">CBS domain</keyword>